<feature type="domain" description="FHA" evidence="3">
    <location>
        <begin position="100"/>
        <end position="162"/>
    </location>
</feature>
<comment type="caution">
    <text evidence="4">The sequence shown here is derived from an EMBL/GenBank/DDBJ whole genome shotgun (WGS) entry which is preliminary data.</text>
</comment>
<reference evidence="4" key="1">
    <citation type="journal article" date="2023" name="Plant J.">
        <title>The genome of the king protea, Protea cynaroides.</title>
        <authorList>
            <person name="Chang J."/>
            <person name="Duong T.A."/>
            <person name="Schoeman C."/>
            <person name="Ma X."/>
            <person name="Roodt D."/>
            <person name="Barker N."/>
            <person name="Li Z."/>
            <person name="Van de Peer Y."/>
            <person name="Mizrachi E."/>
        </authorList>
    </citation>
    <scope>NUCLEOTIDE SEQUENCE</scope>
    <source>
        <tissue evidence="4">Young leaves</tissue>
    </source>
</reference>
<organism evidence="4 5">
    <name type="scientific">Protea cynaroides</name>
    <dbReference type="NCBI Taxonomy" id="273540"/>
    <lineage>
        <taxon>Eukaryota</taxon>
        <taxon>Viridiplantae</taxon>
        <taxon>Streptophyta</taxon>
        <taxon>Embryophyta</taxon>
        <taxon>Tracheophyta</taxon>
        <taxon>Spermatophyta</taxon>
        <taxon>Magnoliopsida</taxon>
        <taxon>Proteales</taxon>
        <taxon>Proteaceae</taxon>
        <taxon>Protea</taxon>
    </lineage>
</organism>
<evidence type="ECO:0000313" key="4">
    <source>
        <dbReference type="EMBL" id="KAJ4956572.1"/>
    </source>
</evidence>
<evidence type="ECO:0000256" key="2">
    <source>
        <dbReference type="SAM" id="MobiDB-lite"/>
    </source>
</evidence>
<feature type="coiled-coil region" evidence="1">
    <location>
        <begin position="240"/>
        <end position="488"/>
    </location>
</feature>
<feature type="compositionally biased region" description="Polar residues" evidence="2">
    <location>
        <begin position="781"/>
        <end position="792"/>
    </location>
</feature>
<accession>A0A9Q0GYG6</accession>
<dbReference type="PANTHER" id="PTHR47458">
    <property type="entry name" value="SMAD/FHA DOMAIN-CONTAINING PROTEIN"/>
    <property type="match status" value="1"/>
</dbReference>
<dbReference type="AlphaFoldDB" id="A0A9Q0GYG6"/>
<gene>
    <name evidence="4" type="ORF">NE237_013355</name>
</gene>
<evidence type="ECO:0000259" key="3">
    <source>
        <dbReference type="PROSITE" id="PS50006"/>
    </source>
</evidence>
<dbReference type="Gene3D" id="2.60.200.20">
    <property type="match status" value="1"/>
</dbReference>
<dbReference type="InterPro" id="IPR008984">
    <property type="entry name" value="SMAD_FHA_dom_sf"/>
</dbReference>
<keyword evidence="5" id="KW-1185">Reference proteome</keyword>
<feature type="region of interest" description="Disordered" evidence="2">
    <location>
        <begin position="841"/>
        <end position="917"/>
    </location>
</feature>
<evidence type="ECO:0000256" key="1">
    <source>
        <dbReference type="SAM" id="Coils"/>
    </source>
</evidence>
<feature type="region of interest" description="Disordered" evidence="2">
    <location>
        <begin position="585"/>
        <end position="645"/>
    </location>
</feature>
<feature type="region of interest" description="Disordered" evidence="2">
    <location>
        <begin position="770"/>
        <end position="793"/>
    </location>
</feature>
<dbReference type="OrthoDB" id="687730at2759"/>
<dbReference type="SMART" id="SM00240">
    <property type="entry name" value="FHA"/>
    <property type="match status" value="1"/>
</dbReference>
<name>A0A9Q0GYG6_9MAGN</name>
<feature type="region of interest" description="Disordered" evidence="2">
    <location>
        <begin position="1"/>
        <end position="48"/>
    </location>
</feature>
<dbReference type="InterPro" id="IPR000253">
    <property type="entry name" value="FHA_dom"/>
</dbReference>
<dbReference type="Pfam" id="PF00498">
    <property type="entry name" value="FHA"/>
    <property type="match status" value="1"/>
</dbReference>
<dbReference type="SUPFAM" id="SSF49879">
    <property type="entry name" value="SMAD/FHA domain"/>
    <property type="match status" value="1"/>
</dbReference>
<dbReference type="Proteomes" id="UP001141806">
    <property type="component" value="Unassembled WGS sequence"/>
</dbReference>
<sequence>MDLESKTSTPVKTGTPVFPKSIPSPNDEVQANPSHRSHDETSPAKNTVSPKDFIISVARKFSAQPLQNPDPGVWGVLTAISNNARKRPQGINILLTADEHCFGRLVEDKRFLIESNAVSGNHCRIYRKRIVTEDMEQPSSLCASVFLKDFSTNGTYVNWERLKKNSSEAILQHGDIISFAAPPQNELAFAFVYRECLNSAPMMDDAVLKRKAEGEFGCEGKRLKGIGIGAPEGPISLDDVRSLQRSNTELRKQLESLVLTIETLRKENRAVLAQHENEMKELKESVSQSFLDQIKELHHMLEVKQKELAAANSLLAERQHAMEDLNERLHASIQSRRDADEIISSQKASISELEARLDDERNQRREEREKAEMDLKAALQKAQTEAQEELKRQFNVASREQKELQEIINKLQESDKEKSLLVESSRAKLEDFRESLVISEKKIRQLEVQVKEEQKASADGRKKVEMLGHEMKRLRKELESEKQVAREEAWAKVSALELEMASALHDLSVEKQRFQGAKERIILRETQLRAFYSTTEEISALFGKQQEQLKAMRRTLEDEENYENAYFNNELNDSKGTIDGASLQKAATSHQKNNDGKEGSSASTRRVVRVQVESTSEEVSATEKHDCDFRTQEHQNTQDAECTSADRSVKGGFGSEIEGVGTAPVLEGDPIETERVLGTESPAVDFNFGERNINLNKCITVAGDMMQLDNETQLQENGEQIQGICEDTQCLPSNDPNEVLISMEDTEAGDTIRTADLLASEVAGSWAISTAPSVHGENESPRSSGQSDSVRSNDGCVAAQHCSEIQAAGSQIIPCSAASATKLSQERQALKEMIKIVAPDSKGLFGSDNGAGSDQGAEDEASTSGSDTEDGSNHDCKAVGGSVSDTDTKEGSDQGGGGNAVDSMDEGDNVTQEDSLG</sequence>
<feature type="compositionally biased region" description="Polar residues" evidence="2">
    <location>
        <begin position="1"/>
        <end position="12"/>
    </location>
</feature>
<dbReference type="EMBL" id="JAMYWD010000011">
    <property type="protein sequence ID" value="KAJ4956572.1"/>
    <property type="molecule type" value="Genomic_DNA"/>
</dbReference>
<feature type="compositionally biased region" description="Low complexity" evidence="2">
    <location>
        <begin position="603"/>
        <end position="619"/>
    </location>
</feature>
<feature type="compositionally biased region" description="Basic and acidic residues" evidence="2">
    <location>
        <begin position="621"/>
        <end position="633"/>
    </location>
</feature>
<feature type="compositionally biased region" description="Polar residues" evidence="2">
    <location>
        <begin position="23"/>
        <end position="34"/>
    </location>
</feature>
<dbReference type="PROSITE" id="PS50006">
    <property type="entry name" value="FHA_DOMAIN"/>
    <property type="match status" value="1"/>
</dbReference>
<dbReference type="PANTHER" id="PTHR47458:SF1">
    <property type="entry name" value="SMAD_FHA DOMAIN-CONTAINING PROTEIN"/>
    <property type="match status" value="1"/>
</dbReference>
<evidence type="ECO:0000313" key="5">
    <source>
        <dbReference type="Proteomes" id="UP001141806"/>
    </source>
</evidence>
<proteinExistence type="predicted"/>
<keyword evidence="1" id="KW-0175">Coiled coil</keyword>
<protein>
    <recommendedName>
        <fullName evidence="3">FHA domain-containing protein</fullName>
    </recommendedName>
</protein>